<evidence type="ECO:0000256" key="6">
    <source>
        <dbReference type="ARBA" id="ARBA00022801"/>
    </source>
</evidence>
<dbReference type="GO" id="GO:0007340">
    <property type="term" value="P:acrosome reaction"/>
    <property type="evidence" value="ECO:0007669"/>
    <property type="project" value="TreeGrafter"/>
</dbReference>
<dbReference type="InterPro" id="IPR001254">
    <property type="entry name" value="Trypsin_dom"/>
</dbReference>
<dbReference type="Ensembl" id="ENSPTXT00000024747.1">
    <property type="protein sequence ID" value="ENSPTXP00000024005.1"/>
    <property type="gene ID" value="ENSPTXG00000016639.1"/>
</dbReference>
<keyword evidence="7" id="KW-0720">Serine protease</keyword>
<dbReference type="PANTHER" id="PTHR24252:SF8">
    <property type="entry name" value="ACROSIN"/>
    <property type="match status" value="1"/>
</dbReference>
<dbReference type="Proteomes" id="UP000472273">
    <property type="component" value="Unplaced"/>
</dbReference>
<feature type="domain" description="Peptidase S1" evidence="10">
    <location>
        <begin position="53"/>
        <end position="241"/>
    </location>
</feature>
<dbReference type="SMART" id="SM00020">
    <property type="entry name" value="Tryp_SPc"/>
    <property type="match status" value="1"/>
</dbReference>
<keyword evidence="5" id="KW-0645">Protease</keyword>
<dbReference type="GO" id="GO:0006508">
    <property type="term" value="P:proteolysis"/>
    <property type="evidence" value="ECO:0007669"/>
    <property type="project" value="UniProtKB-KW"/>
</dbReference>
<reference evidence="11" key="1">
    <citation type="submission" date="2025-08" db="UniProtKB">
        <authorList>
            <consortium name="Ensembl"/>
        </authorList>
    </citation>
    <scope>IDENTIFICATION</scope>
</reference>
<dbReference type="InterPro" id="IPR043504">
    <property type="entry name" value="Peptidase_S1_PA_chymotrypsin"/>
</dbReference>
<accession>A0A670ZMP5</accession>
<comment type="catalytic activity">
    <reaction evidence="1">
        <text>Preferential cleavage: Arg-|-Xaa, Lys-|-Xaa.</text>
        <dbReference type="EC" id="3.4.21.10"/>
    </reaction>
</comment>
<evidence type="ECO:0000256" key="7">
    <source>
        <dbReference type="ARBA" id="ARBA00022825"/>
    </source>
</evidence>
<evidence type="ECO:0000256" key="3">
    <source>
        <dbReference type="ARBA" id="ARBA00012050"/>
    </source>
</evidence>
<keyword evidence="8" id="KW-1015">Disulfide bond</keyword>
<comment type="similarity">
    <text evidence="2">Belongs to the peptidase S1 family. Snake venom subfamily.</text>
</comment>
<dbReference type="PROSITE" id="PS50240">
    <property type="entry name" value="TRYPSIN_DOM"/>
    <property type="match status" value="1"/>
</dbReference>
<sequence>MCPDRFQDVVTLTSAPLPHPALVLGPTWLCSLLSWAPVWNVLDLPWETGVSLHLWRIVVGATDLSKLPDDVQIHTVSKVVLHQDYNPLTEENDIALIELDSPVTFNDYVQPACLPRVTMGSETNFTSCFATGWGITSENSVKTSDVLQEAKLNILDSQKCNGSDWYNGAMSPHTLCAGYEEGGIDTCQGDSGGPLMCKTSPASLFYILGITSWGKGCGEANSPGIYTSVQQFLEWILGEMIEIDEGTVGKMRTQI</sequence>
<keyword evidence="6" id="KW-0378">Hydrolase</keyword>
<dbReference type="InterPro" id="IPR001314">
    <property type="entry name" value="Peptidase_S1A"/>
</dbReference>
<organism evidence="11 12">
    <name type="scientific">Pseudonaja textilis</name>
    <name type="common">Eastern brown snake</name>
    <dbReference type="NCBI Taxonomy" id="8673"/>
    <lineage>
        <taxon>Eukaryota</taxon>
        <taxon>Metazoa</taxon>
        <taxon>Chordata</taxon>
        <taxon>Craniata</taxon>
        <taxon>Vertebrata</taxon>
        <taxon>Euteleostomi</taxon>
        <taxon>Lepidosauria</taxon>
        <taxon>Squamata</taxon>
        <taxon>Bifurcata</taxon>
        <taxon>Unidentata</taxon>
        <taxon>Episquamata</taxon>
        <taxon>Toxicofera</taxon>
        <taxon>Serpentes</taxon>
        <taxon>Colubroidea</taxon>
        <taxon>Elapidae</taxon>
        <taxon>Hydrophiinae</taxon>
        <taxon>Pseudonaja</taxon>
    </lineage>
</organism>
<evidence type="ECO:0000256" key="5">
    <source>
        <dbReference type="ARBA" id="ARBA00022670"/>
    </source>
</evidence>
<comment type="similarity">
    <text evidence="9">Belongs to the peptidase S1 family. CLIP subfamily.</text>
</comment>
<dbReference type="InterPro" id="IPR033116">
    <property type="entry name" value="TRYPSIN_SER"/>
</dbReference>
<evidence type="ECO:0000256" key="4">
    <source>
        <dbReference type="ARBA" id="ARBA00017161"/>
    </source>
</evidence>
<proteinExistence type="inferred from homology"/>
<dbReference type="CDD" id="cd00190">
    <property type="entry name" value="Tryp_SPc"/>
    <property type="match status" value="1"/>
</dbReference>
<evidence type="ECO:0000256" key="2">
    <source>
        <dbReference type="ARBA" id="ARBA00009228"/>
    </source>
</evidence>
<dbReference type="FunFam" id="2.40.10.10:FF:000002">
    <property type="entry name" value="Transmembrane protease serine"/>
    <property type="match status" value="1"/>
</dbReference>
<dbReference type="GeneTree" id="ENSGT00940000162777"/>
<name>A0A670ZMP5_PSETE</name>
<evidence type="ECO:0000313" key="12">
    <source>
        <dbReference type="Proteomes" id="UP000472273"/>
    </source>
</evidence>
<evidence type="ECO:0000256" key="8">
    <source>
        <dbReference type="ARBA" id="ARBA00023157"/>
    </source>
</evidence>
<evidence type="ECO:0000313" key="11">
    <source>
        <dbReference type="Ensembl" id="ENSPTXP00000024005.1"/>
    </source>
</evidence>
<dbReference type="AlphaFoldDB" id="A0A670ZMP5"/>
<evidence type="ECO:0000259" key="10">
    <source>
        <dbReference type="PROSITE" id="PS50240"/>
    </source>
</evidence>
<dbReference type="PANTHER" id="PTHR24252">
    <property type="entry name" value="ACROSIN-RELATED"/>
    <property type="match status" value="1"/>
</dbReference>
<dbReference type="PROSITE" id="PS00135">
    <property type="entry name" value="TRYPSIN_SER"/>
    <property type="match status" value="1"/>
</dbReference>
<reference evidence="11" key="2">
    <citation type="submission" date="2025-09" db="UniProtKB">
        <authorList>
            <consortium name="Ensembl"/>
        </authorList>
    </citation>
    <scope>IDENTIFICATION</scope>
</reference>
<dbReference type="Pfam" id="PF00089">
    <property type="entry name" value="Trypsin"/>
    <property type="match status" value="1"/>
</dbReference>
<evidence type="ECO:0000256" key="1">
    <source>
        <dbReference type="ARBA" id="ARBA00001656"/>
    </source>
</evidence>
<dbReference type="SUPFAM" id="SSF50494">
    <property type="entry name" value="Trypsin-like serine proteases"/>
    <property type="match status" value="1"/>
</dbReference>
<dbReference type="GO" id="GO:0035821">
    <property type="term" value="P:modulation of process of another organism"/>
    <property type="evidence" value="ECO:0007669"/>
    <property type="project" value="UniProtKB-ARBA"/>
</dbReference>
<dbReference type="PRINTS" id="PR00722">
    <property type="entry name" value="CHYMOTRYPSIN"/>
</dbReference>
<protein>
    <recommendedName>
        <fullName evidence="4">Acrosin</fullName>
        <ecNumber evidence="3">3.4.21.10</ecNumber>
    </recommendedName>
</protein>
<dbReference type="InterPro" id="IPR009003">
    <property type="entry name" value="Peptidase_S1_PA"/>
</dbReference>
<evidence type="ECO:0000256" key="9">
    <source>
        <dbReference type="ARBA" id="ARBA00024195"/>
    </source>
</evidence>
<dbReference type="Gene3D" id="2.40.10.10">
    <property type="entry name" value="Trypsin-like serine proteases"/>
    <property type="match status" value="2"/>
</dbReference>
<dbReference type="EC" id="3.4.21.10" evidence="3"/>
<keyword evidence="12" id="KW-1185">Reference proteome</keyword>
<dbReference type="GO" id="GO:0005576">
    <property type="term" value="C:extracellular region"/>
    <property type="evidence" value="ECO:0007669"/>
    <property type="project" value="UniProtKB-ARBA"/>
</dbReference>
<dbReference type="GO" id="GO:0004252">
    <property type="term" value="F:serine-type endopeptidase activity"/>
    <property type="evidence" value="ECO:0007669"/>
    <property type="project" value="InterPro"/>
</dbReference>